<dbReference type="Proteomes" id="UP001604043">
    <property type="component" value="Unassembled WGS sequence"/>
</dbReference>
<feature type="transmembrane region" description="Helical" evidence="10">
    <location>
        <begin position="186"/>
        <end position="204"/>
    </location>
</feature>
<feature type="domain" description="ABC transporter" evidence="11">
    <location>
        <begin position="375"/>
        <end position="610"/>
    </location>
</feature>
<dbReference type="Pfam" id="PF02653">
    <property type="entry name" value="BPD_transp_2"/>
    <property type="match status" value="1"/>
</dbReference>
<keyword evidence="7 10" id="KW-1133">Transmembrane helix</keyword>
<dbReference type="PANTHER" id="PTHR45772">
    <property type="entry name" value="CONSERVED COMPONENT OF ABC TRANSPORTER FOR NATURAL AMINO ACIDS-RELATED"/>
    <property type="match status" value="1"/>
</dbReference>
<dbReference type="SMART" id="SM00382">
    <property type="entry name" value="AAA"/>
    <property type="match status" value="1"/>
</dbReference>
<gene>
    <name evidence="12" type="ORF">V5F30_10840</name>
</gene>
<dbReference type="GO" id="GO:0005524">
    <property type="term" value="F:ATP binding"/>
    <property type="evidence" value="ECO:0007669"/>
    <property type="project" value="UniProtKB-KW"/>
</dbReference>
<protein>
    <submittedName>
        <fullName evidence="12">Branched-chain amino acid ABC transporter ATP-binding protein/permease</fullName>
    </submittedName>
</protein>
<dbReference type="PANTHER" id="PTHR45772:SF7">
    <property type="entry name" value="AMINO ACID ABC TRANSPORTER ATP-BINDING PROTEIN"/>
    <property type="match status" value="1"/>
</dbReference>
<dbReference type="EMBL" id="JBAFUR010000002">
    <property type="protein sequence ID" value="MFG1252700.1"/>
    <property type="molecule type" value="Genomic_DNA"/>
</dbReference>
<keyword evidence="4 10" id="KW-0812">Transmembrane</keyword>
<name>A0ABW6ZFV2_9HYPH</name>
<evidence type="ECO:0000313" key="13">
    <source>
        <dbReference type="Proteomes" id="UP001604043"/>
    </source>
</evidence>
<reference evidence="12 13" key="1">
    <citation type="submission" date="2024-02" db="EMBL/GenBank/DDBJ databases">
        <title>Expansion and revision of Xanthobacter and proposal of Roseixanthobacter gen. nov.</title>
        <authorList>
            <person name="Soltysiak M.P.M."/>
            <person name="Jalihal A."/>
            <person name="Ory A."/>
            <person name="Chrisophersen C."/>
            <person name="Lee A.D."/>
            <person name="Boulton J."/>
            <person name="Springer M."/>
        </authorList>
    </citation>
    <scope>NUCLEOTIDE SEQUENCE [LARGE SCALE GENOMIC DNA]</scope>
    <source>
        <strain evidence="12 13">CB5</strain>
    </source>
</reference>
<comment type="caution">
    <text evidence="12">The sequence shown here is derived from an EMBL/GenBank/DDBJ whole genome shotgun (WGS) entry which is preliminary data.</text>
</comment>
<dbReference type="InterPro" id="IPR003439">
    <property type="entry name" value="ABC_transporter-like_ATP-bd"/>
</dbReference>
<keyword evidence="2" id="KW-0813">Transport</keyword>
<feature type="transmembrane region" description="Helical" evidence="10">
    <location>
        <begin position="235"/>
        <end position="258"/>
    </location>
</feature>
<evidence type="ECO:0000256" key="8">
    <source>
        <dbReference type="ARBA" id="ARBA00023136"/>
    </source>
</evidence>
<feature type="transmembrane region" description="Helical" evidence="10">
    <location>
        <begin position="270"/>
        <end position="296"/>
    </location>
</feature>
<dbReference type="SUPFAM" id="SSF52540">
    <property type="entry name" value="P-loop containing nucleoside triphosphate hydrolases"/>
    <property type="match status" value="1"/>
</dbReference>
<dbReference type="Pfam" id="PF00005">
    <property type="entry name" value="ABC_tran"/>
    <property type="match status" value="1"/>
</dbReference>
<dbReference type="InterPro" id="IPR051120">
    <property type="entry name" value="ABC_AA/LPS_Transport"/>
</dbReference>
<evidence type="ECO:0000256" key="2">
    <source>
        <dbReference type="ARBA" id="ARBA00022448"/>
    </source>
</evidence>
<comment type="subcellular location">
    <subcellularLocation>
        <location evidence="1">Cell membrane</location>
        <topology evidence="1">Multi-pass membrane protein</topology>
    </subcellularLocation>
</comment>
<dbReference type="PROSITE" id="PS50893">
    <property type="entry name" value="ABC_TRANSPORTER_2"/>
    <property type="match status" value="1"/>
</dbReference>
<feature type="transmembrane region" description="Helical" evidence="10">
    <location>
        <begin position="34"/>
        <end position="51"/>
    </location>
</feature>
<evidence type="ECO:0000259" key="11">
    <source>
        <dbReference type="PROSITE" id="PS50893"/>
    </source>
</evidence>
<proteinExistence type="predicted"/>
<dbReference type="Gene3D" id="3.40.50.300">
    <property type="entry name" value="P-loop containing nucleotide triphosphate hydrolases"/>
    <property type="match status" value="1"/>
</dbReference>
<evidence type="ECO:0000256" key="9">
    <source>
        <dbReference type="SAM" id="MobiDB-lite"/>
    </source>
</evidence>
<feature type="transmembrane region" description="Helical" evidence="10">
    <location>
        <begin position="108"/>
        <end position="129"/>
    </location>
</feature>
<evidence type="ECO:0000313" key="12">
    <source>
        <dbReference type="EMBL" id="MFG1252700.1"/>
    </source>
</evidence>
<evidence type="ECO:0000256" key="6">
    <source>
        <dbReference type="ARBA" id="ARBA00022840"/>
    </source>
</evidence>
<evidence type="ECO:0000256" key="7">
    <source>
        <dbReference type="ARBA" id="ARBA00022989"/>
    </source>
</evidence>
<dbReference type="InterPro" id="IPR043428">
    <property type="entry name" value="LivM-like"/>
</dbReference>
<keyword evidence="13" id="KW-1185">Reference proteome</keyword>
<feature type="transmembrane region" description="Helical" evidence="10">
    <location>
        <begin position="160"/>
        <end position="179"/>
    </location>
</feature>
<organism evidence="12 13">
    <name type="scientific">Xanthobacter aminoxidans</name>
    <dbReference type="NCBI Taxonomy" id="186280"/>
    <lineage>
        <taxon>Bacteria</taxon>
        <taxon>Pseudomonadati</taxon>
        <taxon>Pseudomonadota</taxon>
        <taxon>Alphaproteobacteria</taxon>
        <taxon>Hyphomicrobiales</taxon>
        <taxon>Xanthobacteraceae</taxon>
        <taxon>Xanthobacter</taxon>
    </lineage>
</organism>
<evidence type="ECO:0000256" key="1">
    <source>
        <dbReference type="ARBA" id="ARBA00004651"/>
    </source>
</evidence>
<keyword evidence="6 12" id="KW-0067">ATP-binding</keyword>
<dbReference type="RefSeq" id="WP_029555081.1">
    <property type="nucleotide sequence ID" value="NZ_JBAFUR010000002.1"/>
</dbReference>
<accession>A0ABW6ZFV2</accession>
<keyword evidence="8 10" id="KW-0472">Membrane</keyword>
<feature type="transmembrane region" description="Helical" evidence="10">
    <location>
        <begin position="83"/>
        <end position="102"/>
    </location>
</feature>
<dbReference type="CDD" id="cd03219">
    <property type="entry name" value="ABC_Mj1267_LivG_branched"/>
    <property type="match status" value="1"/>
</dbReference>
<evidence type="ECO:0000256" key="10">
    <source>
        <dbReference type="SAM" id="Phobius"/>
    </source>
</evidence>
<dbReference type="InterPro" id="IPR027417">
    <property type="entry name" value="P-loop_NTPase"/>
</dbReference>
<dbReference type="InterPro" id="IPR032823">
    <property type="entry name" value="BCA_ABC_TP_C"/>
</dbReference>
<dbReference type="CDD" id="cd06581">
    <property type="entry name" value="TM_PBP1_LivM_like"/>
    <property type="match status" value="1"/>
</dbReference>
<dbReference type="InterPro" id="IPR003593">
    <property type="entry name" value="AAA+_ATPase"/>
</dbReference>
<evidence type="ECO:0000256" key="3">
    <source>
        <dbReference type="ARBA" id="ARBA00022475"/>
    </source>
</evidence>
<feature type="transmembrane region" description="Helical" evidence="10">
    <location>
        <begin position="57"/>
        <end position="76"/>
    </location>
</feature>
<keyword evidence="3" id="KW-1003">Cell membrane</keyword>
<keyword evidence="5" id="KW-0547">Nucleotide-binding</keyword>
<sequence length="618" mass="64788">MSLQDSSPASTAGKSSPAASGGPSLLARLANPRVYCALLALSLLVIIPAWSGSTFVIHVFVTICVFGALATAWNILGGYAGQLSLGHTVFYGIGGYTAALLLDSFGLSPWIGMIGGAALAALVSVGIGYPCFRLRGPFFSLATIAFLEVVRLLAIHFNGLTGGSAGLVVPLQIGWPWMIFREKINYLYIAFGLLLLSLAVSYAIRNSRLGYALTAVRERDSAAQAAGININGVKLWAIAISAALTATVGTFHAMYMTFLEPATLFSLATAIEIAMFALIGGLGTVAGPLLGTVLVVPLAELARGWLGASANGLHGFVYGTVLVVITLTLPGGLVGTFGPFVTRLIDRLPGGGRTRPETVAPAAKLVGGTVGEPVLKATNLVKRFGGLVATDNVSLTLKRGEILGVIGPNGAGKTTVFAQLSGFLAPNAGTVELLGQDGKWHQPKTPDAFARLGIGRTFQIVQPFGKLTVLENIMIGAFLRHRSVDDARAVALRVARTVGLYELKDVEAGTLPIGGLKRLEVARTLATEPTILLLDEVMAGQSQSDTLKMVELVRAIRDSGVTVIAIEHNMQAIMSLSDRIVVIDSGKVIAEGAPETVVRERRVIEAYLGEDFVHAQGL</sequence>
<evidence type="ECO:0000256" key="5">
    <source>
        <dbReference type="ARBA" id="ARBA00022741"/>
    </source>
</evidence>
<feature type="transmembrane region" description="Helical" evidence="10">
    <location>
        <begin position="316"/>
        <end position="337"/>
    </location>
</feature>
<dbReference type="Pfam" id="PF12399">
    <property type="entry name" value="BCA_ABC_TP_C"/>
    <property type="match status" value="1"/>
</dbReference>
<feature type="region of interest" description="Disordered" evidence="9">
    <location>
        <begin position="1"/>
        <end position="21"/>
    </location>
</feature>
<dbReference type="InterPro" id="IPR001851">
    <property type="entry name" value="ABC_transp_permease"/>
</dbReference>
<evidence type="ECO:0000256" key="4">
    <source>
        <dbReference type="ARBA" id="ARBA00022692"/>
    </source>
</evidence>